<organism evidence="1 2">
    <name type="scientific">Hymenobacter chitinivorans DSM 11115</name>
    <dbReference type="NCBI Taxonomy" id="1121954"/>
    <lineage>
        <taxon>Bacteria</taxon>
        <taxon>Pseudomonadati</taxon>
        <taxon>Bacteroidota</taxon>
        <taxon>Cytophagia</taxon>
        <taxon>Cytophagales</taxon>
        <taxon>Hymenobacteraceae</taxon>
        <taxon>Hymenobacter</taxon>
    </lineage>
</organism>
<gene>
    <name evidence="1" type="ORF">CLV45_0077</name>
</gene>
<dbReference type="AlphaFoldDB" id="A0A2M9BL36"/>
<keyword evidence="2" id="KW-1185">Reference proteome</keyword>
<dbReference type="EMBL" id="PGFA01000001">
    <property type="protein sequence ID" value="PJJ58667.1"/>
    <property type="molecule type" value="Genomic_DNA"/>
</dbReference>
<proteinExistence type="predicted"/>
<sequence length="32" mass="3717">MITEAMDIVLVDTNGYRTHNYNLPFDVIGQLY</sequence>
<evidence type="ECO:0000313" key="1">
    <source>
        <dbReference type="EMBL" id="PJJ58667.1"/>
    </source>
</evidence>
<accession>A0A2M9BL36</accession>
<name>A0A2M9BL36_9BACT</name>
<dbReference type="Proteomes" id="UP000228535">
    <property type="component" value="Unassembled WGS sequence"/>
</dbReference>
<reference evidence="1 2" key="1">
    <citation type="submission" date="2017-11" db="EMBL/GenBank/DDBJ databases">
        <title>Genomic Encyclopedia of Archaeal and Bacterial Type Strains, Phase II (KMG-II): From Individual Species to Whole Genera.</title>
        <authorList>
            <person name="Goeker M."/>
        </authorList>
    </citation>
    <scope>NUCLEOTIDE SEQUENCE [LARGE SCALE GENOMIC DNA]</scope>
    <source>
        <strain evidence="1 2">DSM 11115</strain>
    </source>
</reference>
<evidence type="ECO:0000313" key="2">
    <source>
        <dbReference type="Proteomes" id="UP000228535"/>
    </source>
</evidence>
<protein>
    <submittedName>
        <fullName evidence="1">Uncharacterized protein</fullName>
    </submittedName>
</protein>
<comment type="caution">
    <text evidence="1">The sequence shown here is derived from an EMBL/GenBank/DDBJ whole genome shotgun (WGS) entry which is preliminary data.</text>
</comment>